<dbReference type="STRING" id="234267.Acid_2960"/>
<evidence type="ECO:0000256" key="1">
    <source>
        <dbReference type="SAM" id="SignalP"/>
    </source>
</evidence>
<dbReference type="OrthoDB" id="129000at2"/>
<feature type="chain" id="PRO_5004162928" description="DUF2279 domain-containing protein" evidence="1">
    <location>
        <begin position="20"/>
        <end position="192"/>
    </location>
</feature>
<dbReference type="eggNOG" id="ENOG502ZSDM">
    <property type="taxonomic scope" value="Bacteria"/>
</dbReference>
<protein>
    <recommendedName>
        <fullName evidence="3">DUF2279 domain-containing protein</fullName>
    </recommendedName>
</protein>
<evidence type="ECO:0000313" key="2">
    <source>
        <dbReference type="EMBL" id="ABJ83944.1"/>
    </source>
</evidence>
<reference evidence="2" key="1">
    <citation type="submission" date="2006-10" db="EMBL/GenBank/DDBJ databases">
        <title>Complete sequence of Solibacter usitatus Ellin6076.</title>
        <authorList>
            <consortium name="US DOE Joint Genome Institute"/>
            <person name="Copeland A."/>
            <person name="Lucas S."/>
            <person name="Lapidus A."/>
            <person name="Barry K."/>
            <person name="Detter J.C."/>
            <person name="Glavina del Rio T."/>
            <person name="Hammon N."/>
            <person name="Israni S."/>
            <person name="Dalin E."/>
            <person name="Tice H."/>
            <person name="Pitluck S."/>
            <person name="Thompson L.S."/>
            <person name="Brettin T."/>
            <person name="Bruce D."/>
            <person name="Han C."/>
            <person name="Tapia R."/>
            <person name="Gilna P."/>
            <person name="Schmutz J."/>
            <person name="Larimer F."/>
            <person name="Land M."/>
            <person name="Hauser L."/>
            <person name="Kyrpides N."/>
            <person name="Mikhailova N."/>
            <person name="Janssen P.H."/>
            <person name="Kuske C.R."/>
            <person name="Richardson P."/>
        </authorList>
    </citation>
    <scope>NUCLEOTIDE SEQUENCE</scope>
    <source>
        <strain evidence="2">Ellin6076</strain>
    </source>
</reference>
<organism evidence="2">
    <name type="scientific">Solibacter usitatus (strain Ellin6076)</name>
    <dbReference type="NCBI Taxonomy" id="234267"/>
    <lineage>
        <taxon>Bacteria</taxon>
        <taxon>Pseudomonadati</taxon>
        <taxon>Acidobacteriota</taxon>
        <taxon>Terriglobia</taxon>
        <taxon>Bryobacterales</taxon>
        <taxon>Solibacteraceae</taxon>
        <taxon>Candidatus Solibacter</taxon>
    </lineage>
</organism>
<proteinExistence type="predicted"/>
<dbReference type="HOGENOM" id="CLU_1359652_0_0_0"/>
<name>Q023A2_SOLUE</name>
<evidence type="ECO:0008006" key="3">
    <source>
        <dbReference type="Google" id="ProtNLM"/>
    </source>
</evidence>
<dbReference type="InParanoid" id="Q023A2"/>
<dbReference type="AlphaFoldDB" id="Q023A2"/>
<sequence length="192" mass="20973" precursor="true">MSLRWALALAAVLPFAAMSQDTDPLTWTGKLKYHVESTYSPKAIVGFAVYAGVLQALDTPTEWGKGGAGSGKRFASTAAWSGIHSTLAFGLDTELHQDPRYYRARTGGWKRVGHAVRGTILTRTDSGGETLSTWRLGSAYGAAFLSNQWYPDRLNTVGLGMLQGSMTLGFDLVANLGAEFWPDIRRKVLRRM</sequence>
<accession>Q023A2</accession>
<keyword evidence="1" id="KW-0732">Signal</keyword>
<dbReference type="KEGG" id="sus:Acid_2960"/>
<gene>
    <name evidence="2" type="ordered locus">Acid_2960</name>
</gene>
<dbReference type="EMBL" id="CP000473">
    <property type="protein sequence ID" value="ABJ83944.1"/>
    <property type="molecule type" value="Genomic_DNA"/>
</dbReference>
<feature type="signal peptide" evidence="1">
    <location>
        <begin position="1"/>
        <end position="19"/>
    </location>
</feature>